<evidence type="ECO:0000256" key="3">
    <source>
        <dbReference type="ARBA" id="ARBA00022695"/>
    </source>
</evidence>
<protein>
    <recommendedName>
        <fullName evidence="8">Polymerase beta nucleotidyltransferase domain-containing protein</fullName>
    </recommendedName>
</protein>
<dbReference type="InterPro" id="IPR041633">
    <property type="entry name" value="Polbeta"/>
</dbReference>
<keyword evidence="7" id="KW-0460">Magnesium</keyword>
<dbReference type="GO" id="GO:0005524">
    <property type="term" value="F:ATP binding"/>
    <property type="evidence" value="ECO:0007669"/>
    <property type="project" value="UniProtKB-KW"/>
</dbReference>
<dbReference type="InterPro" id="IPR052038">
    <property type="entry name" value="Type-VII_TA_antitoxin"/>
</dbReference>
<evidence type="ECO:0000256" key="5">
    <source>
        <dbReference type="ARBA" id="ARBA00022741"/>
    </source>
</evidence>
<dbReference type="AlphaFoldDB" id="B4W384"/>
<dbReference type="eggNOG" id="COG1669">
    <property type="taxonomic scope" value="Bacteria"/>
</dbReference>
<dbReference type="CDD" id="cd05403">
    <property type="entry name" value="NT_KNTase_like"/>
    <property type="match status" value="1"/>
</dbReference>
<proteinExistence type="predicted"/>
<dbReference type="STRING" id="118168.MC7420_1575"/>
<keyword evidence="4" id="KW-0479">Metal-binding</keyword>
<dbReference type="PANTHER" id="PTHR33571">
    <property type="entry name" value="SSL8005 PROTEIN"/>
    <property type="match status" value="1"/>
</dbReference>
<dbReference type="Gene3D" id="3.30.460.10">
    <property type="entry name" value="Beta Polymerase, domain 2"/>
    <property type="match status" value="1"/>
</dbReference>
<dbReference type="InterPro" id="IPR043519">
    <property type="entry name" value="NT_sf"/>
</dbReference>
<keyword evidence="5" id="KW-0547">Nucleotide-binding</keyword>
<dbReference type="GO" id="GO:0046872">
    <property type="term" value="F:metal ion binding"/>
    <property type="evidence" value="ECO:0007669"/>
    <property type="project" value="UniProtKB-KW"/>
</dbReference>
<evidence type="ECO:0000256" key="6">
    <source>
        <dbReference type="ARBA" id="ARBA00022840"/>
    </source>
</evidence>
<dbReference type="GO" id="GO:0016779">
    <property type="term" value="F:nucleotidyltransferase activity"/>
    <property type="evidence" value="ECO:0007669"/>
    <property type="project" value="UniProtKB-KW"/>
</dbReference>
<evidence type="ECO:0000256" key="4">
    <source>
        <dbReference type="ARBA" id="ARBA00022723"/>
    </source>
</evidence>
<feature type="domain" description="Polymerase beta nucleotidyltransferase" evidence="8">
    <location>
        <begin position="30"/>
        <end position="112"/>
    </location>
</feature>
<name>B4W384_9CYAN</name>
<evidence type="ECO:0000256" key="7">
    <source>
        <dbReference type="ARBA" id="ARBA00022842"/>
    </source>
</evidence>
<keyword evidence="10" id="KW-1185">Reference proteome</keyword>
<gene>
    <name evidence="9" type="ORF">MC7420_1575</name>
</gene>
<evidence type="ECO:0000256" key="2">
    <source>
        <dbReference type="ARBA" id="ARBA00022679"/>
    </source>
</evidence>
<keyword evidence="2" id="KW-0808">Transferase</keyword>
<dbReference type="EMBL" id="DS989873">
    <property type="protein sequence ID" value="EDX71361.1"/>
    <property type="molecule type" value="Genomic_DNA"/>
</dbReference>
<accession>B4W384</accession>
<organism evidence="9 10">
    <name type="scientific">Coleofasciculus chthonoplastes PCC 7420</name>
    <dbReference type="NCBI Taxonomy" id="118168"/>
    <lineage>
        <taxon>Bacteria</taxon>
        <taxon>Bacillati</taxon>
        <taxon>Cyanobacteriota</taxon>
        <taxon>Cyanophyceae</taxon>
        <taxon>Coleofasciculales</taxon>
        <taxon>Coleofasciculaceae</taxon>
        <taxon>Coleofasciculus</taxon>
    </lineage>
</organism>
<keyword evidence="3" id="KW-0548">Nucleotidyltransferase</keyword>
<dbReference type="Proteomes" id="UP000003835">
    <property type="component" value="Unassembled WGS sequence"/>
</dbReference>
<keyword evidence="6" id="KW-0067">ATP-binding</keyword>
<evidence type="ECO:0000313" key="9">
    <source>
        <dbReference type="EMBL" id="EDX71361.1"/>
    </source>
</evidence>
<evidence type="ECO:0000259" key="8">
    <source>
        <dbReference type="Pfam" id="PF18765"/>
    </source>
</evidence>
<comment type="cofactor">
    <cofactor evidence="1">
        <name>Mg(2+)</name>
        <dbReference type="ChEBI" id="CHEBI:18420"/>
    </cofactor>
</comment>
<dbReference type="SUPFAM" id="SSF81301">
    <property type="entry name" value="Nucleotidyltransferase"/>
    <property type="match status" value="1"/>
</dbReference>
<evidence type="ECO:0000313" key="10">
    <source>
        <dbReference type="Proteomes" id="UP000003835"/>
    </source>
</evidence>
<dbReference type="PANTHER" id="PTHR33571:SF12">
    <property type="entry name" value="BSL3053 PROTEIN"/>
    <property type="match status" value="1"/>
</dbReference>
<evidence type="ECO:0000256" key="1">
    <source>
        <dbReference type="ARBA" id="ARBA00001946"/>
    </source>
</evidence>
<reference evidence="9 10" key="1">
    <citation type="submission" date="2008-07" db="EMBL/GenBank/DDBJ databases">
        <authorList>
            <person name="Tandeau de Marsac N."/>
            <person name="Ferriera S."/>
            <person name="Johnson J."/>
            <person name="Kravitz S."/>
            <person name="Beeson K."/>
            <person name="Sutton G."/>
            <person name="Rogers Y.-H."/>
            <person name="Friedman R."/>
            <person name="Frazier M."/>
            <person name="Venter J.C."/>
        </authorList>
    </citation>
    <scope>NUCLEOTIDE SEQUENCE [LARGE SCALE GENOMIC DNA]</scope>
    <source>
        <strain evidence="9 10">PCC 7420</strain>
    </source>
</reference>
<dbReference type="HOGENOM" id="CLU_130257_10_2_3"/>
<dbReference type="Pfam" id="PF18765">
    <property type="entry name" value="Polbeta"/>
    <property type="match status" value="1"/>
</dbReference>
<sequence length="114" mass="12680">MDNIINDNAMNMGCSTAIQTIEDLRDRRDELIAIFTKHGAHSVRVFGSVARGEATEQSDIDFLIDYDRNCTSAWFPGGLINDLESYLNSKVDITTTRGLNPLIAENVCQEAIEL</sequence>